<reference evidence="1 2" key="1">
    <citation type="submission" date="2016-10" db="EMBL/GenBank/DDBJ databases">
        <authorList>
            <person name="de Groot N.N."/>
        </authorList>
    </citation>
    <scope>NUCLEOTIDE SEQUENCE [LARGE SCALE GENOMIC DNA]</scope>
    <source>
        <strain evidence="1 2">DSM 8423</strain>
    </source>
</reference>
<keyword evidence="2" id="KW-1185">Reference proteome</keyword>
<proteinExistence type="predicted"/>
<dbReference type="PANTHER" id="PTHR34374">
    <property type="entry name" value="LARGE RIBOSOMAL RNA SUBUNIT ACCUMULATION PROTEIN YCED HOMOLOG 1, CHLOROPLASTIC"/>
    <property type="match status" value="1"/>
</dbReference>
<dbReference type="PANTHER" id="PTHR34374:SF1">
    <property type="entry name" value="LARGE RIBOSOMAL RNA SUBUNIT ACCUMULATION PROTEIN YCED HOMOLOG 1, CHLOROPLASTIC"/>
    <property type="match status" value="1"/>
</dbReference>
<sequence length="177" mass="20098">MKINVLMVPEAGLDLSFDLQEGWFRSFLAEDESDILNFPQTVVTCHVSRVGETVFIEGKIDAVVETICCRCLESVRLPVNFGFRYTLLPVKESIKDNEELRTEDLDFGFYQGEVLDLSPLIYEQIMLQIPMKVLCRDACKGLCPQCGANLNRGDCDCPRDLGDDRFAVLRNLKVPKR</sequence>
<protein>
    <recommendedName>
        <fullName evidence="3">DUF177 domain-containing protein</fullName>
    </recommendedName>
</protein>
<dbReference type="EMBL" id="FOBS01000027">
    <property type="protein sequence ID" value="SEM62254.1"/>
    <property type="molecule type" value="Genomic_DNA"/>
</dbReference>
<name>A0A1H7ZWZ2_9BACT</name>
<accession>A0A1H7ZWZ2</accession>
<organism evidence="1 2">
    <name type="scientific">Syntrophus gentianae</name>
    <dbReference type="NCBI Taxonomy" id="43775"/>
    <lineage>
        <taxon>Bacteria</taxon>
        <taxon>Pseudomonadati</taxon>
        <taxon>Thermodesulfobacteriota</taxon>
        <taxon>Syntrophia</taxon>
        <taxon>Syntrophales</taxon>
        <taxon>Syntrophaceae</taxon>
        <taxon>Syntrophus</taxon>
    </lineage>
</organism>
<evidence type="ECO:0000313" key="1">
    <source>
        <dbReference type="EMBL" id="SEM62254.1"/>
    </source>
</evidence>
<gene>
    <name evidence="1" type="ORF">SAMN04489760_12744</name>
</gene>
<evidence type="ECO:0000313" key="2">
    <source>
        <dbReference type="Proteomes" id="UP000198744"/>
    </source>
</evidence>
<dbReference type="STRING" id="43775.SAMN04489760_12744"/>
<dbReference type="Pfam" id="PF02620">
    <property type="entry name" value="YceD"/>
    <property type="match status" value="1"/>
</dbReference>
<dbReference type="InterPro" id="IPR003772">
    <property type="entry name" value="YceD"/>
</dbReference>
<evidence type="ECO:0008006" key="3">
    <source>
        <dbReference type="Google" id="ProtNLM"/>
    </source>
</evidence>
<dbReference type="Proteomes" id="UP000198744">
    <property type="component" value="Unassembled WGS sequence"/>
</dbReference>
<dbReference type="AlphaFoldDB" id="A0A1H7ZWZ2"/>
<dbReference type="RefSeq" id="WP_217638994.1">
    <property type="nucleotide sequence ID" value="NZ_FOBS01000027.1"/>
</dbReference>